<evidence type="ECO:0000313" key="1">
    <source>
        <dbReference type="EMBL" id="KAF3598771.1"/>
    </source>
</evidence>
<gene>
    <name evidence="1" type="ORF">F2Q69_00036796</name>
</gene>
<evidence type="ECO:0000313" key="2">
    <source>
        <dbReference type="Proteomes" id="UP000712600"/>
    </source>
</evidence>
<protein>
    <submittedName>
        <fullName evidence="1">Uncharacterized protein</fullName>
    </submittedName>
</protein>
<accession>A0A8S9SBR2</accession>
<reference evidence="1" key="1">
    <citation type="submission" date="2019-12" db="EMBL/GenBank/DDBJ databases">
        <title>Genome sequencing and annotation of Brassica cretica.</title>
        <authorList>
            <person name="Studholme D.J."/>
            <person name="Sarris P."/>
        </authorList>
    </citation>
    <scope>NUCLEOTIDE SEQUENCE</scope>
    <source>
        <strain evidence="1">PFS-109/04</strain>
        <tissue evidence="1">Leaf</tissue>
    </source>
</reference>
<proteinExistence type="predicted"/>
<dbReference type="EMBL" id="QGKX02000004">
    <property type="protein sequence ID" value="KAF3598771.1"/>
    <property type="molecule type" value="Genomic_DNA"/>
</dbReference>
<name>A0A8S9SBR2_BRACR</name>
<comment type="caution">
    <text evidence="1">The sequence shown here is derived from an EMBL/GenBank/DDBJ whole genome shotgun (WGS) entry which is preliminary data.</text>
</comment>
<sequence>MDCNKNVFHHMVLIFHSFKGFSDLEDIWDDLPVSRLKYNALDDFEEVFQTTDDFQEVVLRILLPCFSDLKDFWDDLPVSRLKYKTLDDFQEVFKTTSRKSSRRLPRSVLTKSSSISNGVQDVIYVLTMCLHIYKSMK</sequence>
<organism evidence="1 2">
    <name type="scientific">Brassica cretica</name>
    <name type="common">Mustard</name>
    <dbReference type="NCBI Taxonomy" id="69181"/>
    <lineage>
        <taxon>Eukaryota</taxon>
        <taxon>Viridiplantae</taxon>
        <taxon>Streptophyta</taxon>
        <taxon>Embryophyta</taxon>
        <taxon>Tracheophyta</taxon>
        <taxon>Spermatophyta</taxon>
        <taxon>Magnoliopsida</taxon>
        <taxon>eudicotyledons</taxon>
        <taxon>Gunneridae</taxon>
        <taxon>Pentapetalae</taxon>
        <taxon>rosids</taxon>
        <taxon>malvids</taxon>
        <taxon>Brassicales</taxon>
        <taxon>Brassicaceae</taxon>
        <taxon>Brassiceae</taxon>
        <taxon>Brassica</taxon>
    </lineage>
</organism>
<dbReference type="AlphaFoldDB" id="A0A8S9SBR2"/>
<dbReference type="Proteomes" id="UP000712600">
    <property type="component" value="Unassembled WGS sequence"/>
</dbReference>